<evidence type="ECO:0000313" key="1">
    <source>
        <dbReference type="EMBL" id="VEN56841.1"/>
    </source>
</evidence>
<dbReference type="EMBL" id="CAACVG010010856">
    <property type="protein sequence ID" value="VEN56841.1"/>
    <property type="molecule type" value="Genomic_DNA"/>
</dbReference>
<name>A0A653DUL3_CALMS</name>
<evidence type="ECO:0000313" key="3">
    <source>
        <dbReference type="Proteomes" id="UP000410492"/>
    </source>
</evidence>
<accession>A0A653DUL3</accession>
<reference evidence="2 3" key="1">
    <citation type="submission" date="2019-01" db="EMBL/GenBank/DDBJ databases">
        <authorList>
            <person name="Sayadi A."/>
        </authorList>
    </citation>
    <scope>NUCLEOTIDE SEQUENCE [LARGE SCALE GENOMIC DNA]</scope>
</reference>
<dbReference type="EMBL" id="CAACVG010014819">
    <property type="protein sequence ID" value="VEN63732.1"/>
    <property type="molecule type" value="Genomic_DNA"/>
</dbReference>
<protein>
    <submittedName>
        <fullName evidence="2">Uncharacterized protein</fullName>
    </submittedName>
</protein>
<gene>
    <name evidence="1" type="ORF">CALMAC_LOCUS15628</name>
    <name evidence="2" type="ORF">CALMAC_LOCUS20472</name>
</gene>
<dbReference type="AlphaFoldDB" id="A0A653DUL3"/>
<keyword evidence="3" id="KW-1185">Reference proteome</keyword>
<dbReference type="Proteomes" id="UP000410492">
    <property type="component" value="Unassembled WGS sequence"/>
</dbReference>
<sequence>MLSEQECEVNFRFEKRHIPRLVQALRIPDELNTDSQHRVSGQEALCILLRRLSYPNRIADLEPFFGRSMTALSKIIDACQYRHLAVTIYVKRNAN</sequence>
<evidence type="ECO:0000313" key="2">
    <source>
        <dbReference type="EMBL" id="VEN63732.1"/>
    </source>
</evidence>
<organism evidence="2 3">
    <name type="scientific">Callosobruchus maculatus</name>
    <name type="common">Southern cowpea weevil</name>
    <name type="synonym">Pulse bruchid</name>
    <dbReference type="NCBI Taxonomy" id="64391"/>
    <lineage>
        <taxon>Eukaryota</taxon>
        <taxon>Metazoa</taxon>
        <taxon>Ecdysozoa</taxon>
        <taxon>Arthropoda</taxon>
        <taxon>Hexapoda</taxon>
        <taxon>Insecta</taxon>
        <taxon>Pterygota</taxon>
        <taxon>Neoptera</taxon>
        <taxon>Endopterygota</taxon>
        <taxon>Coleoptera</taxon>
        <taxon>Polyphaga</taxon>
        <taxon>Cucujiformia</taxon>
        <taxon>Chrysomeloidea</taxon>
        <taxon>Chrysomelidae</taxon>
        <taxon>Bruchinae</taxon>
        <taxon>Bruchini</taxon>
        <taxon>Callosobruchus</taxon>
    </lineage>
</organism>
<proteinExistence type="predicted"/>
<dbReference type="PANTHER" id="PTHR34615:SF1">
    <property type="entry name" value="PX DOMAIN-CONTAINING PROTEIN"/>
    <property type="match status" value="1"/>
</dbReference>
<dbReference type="PANTHER" id="PTHR34615">
    <property type="entry name" value="PX DOMAIN-CONTAINING PROTEIN"/>
    <property type="match status" value="1"/>
</dbReference>
<feature type="non-terminal residue" evidence="2">
    <location>
        <position position="95"/>
    </location>
</feature>
<dbReference type="OrthoDB" id="6692996at2759"/>